<protein>
    <submittedName>
        <fullName evidence="1">Uncharacterized protein</fullName>
    </submittedName>
</protein>
<name>A0A7J2U3F4_9CREN</name>
<evidence type="ECO:0000313" key="1">
    <source>
        <dbReference type="EMBL" id="HEM67314.1"/>
    </source>
</evidence>
<sequence length="240" mass="27414">MSSYIQLFEAKTRYADLTSLASRYYIVVHDVLYPVAVELDTPLTLRVFLEPITTLYIQENKIYAHIRLNYLENHFRDLDLSKIPVINVDENEKLSILAAISIADKIVSMPSERSLLKVLPGNLRTYIEAAIDMLRAGNKKENSIARQEGGKQRKILEYVLWLSRSPHETIKEIDYVLGLTTKALQIRYTAFDIEVKSSTKTGFAEAVNYIERLLPINTLMYIERNTTKAQKIIGVAASMI</sequence>
<dbReference type="AlphaFoldDB" id="A0A7J2U3F4"/>
<proteinExistence type="predicted"/>
<dbReference type="EMBL" id="DSEU01000046">
    <property type="protein sequence ID" value="HEM67314.1"/>
    <property type="molecule type" value="Genomic_DNA"/>
</dbReference>
<gene>
    <name evidence="1" type="ORF">ENO26_07115</name>
</gene>
<organism evidence="1">
    <name type="scientific">Ignisphaera aggregans</name>
    <dbReference type="NCBI Taxonomy" id="334771"/>
    <lineage>
        <taxon>Archaea</taxon>
        <taxon>Thermoproteota</taxon>
        <taxon>Thermoprotei</taxon>
        <taxon>Desulfurococcales</taxon>
        <taxon>Desulfurococcaceae</taxon>
        <taxon>Ignisphaera</taxon>
    </lineage>
</organism>
<comment type="caution">
    <text evidence="1">The sequence shown here is derived from an EMBL/GenBank/DDBJ whole genome shotgun (WGS) entry which is preliminary data.</text>
</comment>
<accession>A0A7J2U3F4</accession>
<reference evidence="1" key="1">
    <citation type="journal article" date="2020" name="mSystems">
        <title>Genome- and Community-Level Interaction Insights into Carbon Utilization and Element Cycling Functions of Hydrothermarchaeota in Hydrothermal Sediment.</title>
        <authorList>
            <person name="Zhou Z."/>
            <person name="Liu Y."/>
            <person name="Xu W."/>
            <person name="Pan J."/>
            <person name="Luo Z.H."/>
            <person name="Li M."/>
        </authorList>
    </citation>
    <scope>NUCLEOTIDE SEQUENCE [LARGE SCALE GENOMIC DNA]</scope>
    <source>
        <strain evidence="1">SpSt-125</strain>
    </source>
</reference>